<dbReference type="Gene3D" id="3.40.50.980">
    <property type="match status" value="2"/>
</dbReference>
<dbReference type="PROSITE" id="PS00455">
    <property type="entry name" value="AMP_BINDING"/>
    <property type="match status" value="1"/>
</dbReference>
<dbReference type="InterPro" id="IPR050237">
    <property type="entry name" value="ATP-dep_AMP-bd_enzyme"/>
</dbReference>
<sequence>MHHQIQISEDQVSAFTKSGLWPNRLITEYLDENLVTIPDQPAITECRNGARQPTQRSYLELGLMVRRIALGLAALGIGPGDVVAAQLPNWHHFTALYLACVRIGAVFNPLMPIFRQRELAYMLSFGEAKTIIVPKSYRGFDYPGMIAELRGKTSTLKDVFVIEGEGEESFDAYFVDRAWEKEFDADNLFAERKPGPNDITLLMYTSGTTGEPKGVMHTNNTLISNIVKYVERVDLGPEDVVLMASPIA</sequence>
<proteinExistence type="predicted"/>
<dbReference type="AlphaFoldDB" id="A0A382K4L7"/>
<feature type="domain" description="AMP-dependent synthetase/ligase" evidence="1">
    <location>
        <begin position="37"/>
        <end position="248"/>
    </location>
</feature>
<gene>
    <name evidence="2" type="ORF">METZ01_LOCUS272678</name>
</gene>
<dbReference type="PANTHER" id="PTHR43767">
    <property type="entry name" value="LONG-CHAIN-FATTY-ACID--COA LIGASE"/>
    <property type="match status" value="1"/>
</dbReference>
<feature type="non-terminal residue" evidence="2">
    <location>
        <position position="248"/>
    </location>
</feature>
<dbReference type="InterPro" id="IPR000873">
    <property type="entry name" value="AMP-dep_synth/lig_dom"/>
</dbReference>
<reference evidence="2" key="1">
    <citation type="submission" date="2018-05" db="EMBL/GenBank/DDBJ databases">
        <authorList>
            <person name="Lanie J.A."/>
            <person name="Ng W.-L."/>
            <person name="Kazmierczak K.M."/>
            <person name="Andrzejewski T.M."/>
            <person name="Davidsen T.M."/>
            <person name="Wayne K.J."/>
            <person name="Tettelin H."/>
            <person name="Glass J.I."/>
            <person name="Rusch D."/>
            <person name="Podicherti R."/>
            <person name="Tsui H.-C.T."/>
            <person name="Winkler M.E."/>
        </authorList>
    </citation>
    <scope>NUCLEOTIDE SEQUENCE</scope>
</reference>
<dbReference type="InterPro" id="IPR020845">
    <property type="entry name" value="AMP-binding_CS"/>
</dbReference>
<organism evidence="2">
    <name type="scientific">marine metagenome</name>
    <dbReference type="NCBI Taxonomy" id="408172"/>
    <lineage>
        <taxon>unclassified sequences</taxon>
        <taxon>metagenomes</taxon>
        <taxon>ecological metagenomes</taxon>
    </lineage>
</organism>
<protein>
    <recommendedName>
        <fullName evidence="1">AMP-dependent synthetase/ligase domain-containing protein</fullName>
    </recommendedName>
</protein>
<dbReference type="Pfam" id="PF00501">
    <property type="entry name" value="AMP-binding"/>
    <property type="match status" value="1"/>
</dbReference>
<dbReference type="SUPFAM" id="SSF56801">
    <property type="entry name" value="Acetyl-CoA synthetase-like"/>
    <property type="match status" value="1"/>
</dbReference>
<evidence type="ECO:0000259" key="1">
    <source>
        <dbReference type="Pfam" id="PF00501"/>
    </source>
</evidence>
<accession>A0A382K4L7</accession>
<dbReference type="PANTHER" id="PTHR43767:SF1">
    <property type="entry name" value="NONRIBOSOMAL PEPTIDE SYNTHASE PES1 (EUROFUNG)-RELATED"/>
    <property type="match status" value="1"/>
</dbReference>
<name>A0A382K4L7_9ZZZZ</name>
<evidence type="ECO:0000313" key="2">
    <source>
        <dbReference type="EMBL" id="SVC19824.1"/>
    </source>
</evidence>
<dbReference type="EMBL" id="UINC01078600">
    <property type="protein sequence ID" value="SVC19824.1"/>
    <property type="molecule type" value="Genomic_DNA"/>
</dbReference>